<dbReference type="InterPro" id="IPR044094">
    <property type="entry name" value="AtsA-like_MBL-fold"/>
</dbReference>
<evidence type="ECO:0000259" key="2">
    <source>
        <dbReference type="SMART" id="SM00849"/>
    </source>
</evidence>
<keyword evidence="1" id="KW-0378">Hydrolase</keyword>
<reference evidence="3 4" key="1">
    <citation type="submission" date="2015-12" db="EMBL/GenBank/DDBJ databases">
        <title>Intraspecies pangenome expansion in the marine bacterium Alteromonas.</title>
        <authorList>
            <person name="Lopez-Perez M."/>
            <person name="Rodriguez-Valera F."/>
        </authorList>
    </citation>
    <scope>NUCLEOTIDE SEQUENCE [LARGE SCALE GENOMIC DNA]</scope>
    <source>
        <strain evidence="3 4">LMG 21861</strain>
    </source>
</reference>
<dbReference type="InterPro" id="IPR001279">
    <property type="entry name" value="Metallo-B-lactamas"/>
</dbReference>
<keyword evidence="4" id="KW-1185">Reference proteome</keyword>
<protein>
    <submittedName>
        <fullName evidence="3">MBL fold metallo-hydrolase</fullName>
    </submittedName>
</protein>
<dbReference type="CDD" id="cd07719">
    <property type="entry name" value="arylsulfatase_AtsA-like_MBL-fold"/>
    <property type="match status" value="1"/>
</dbReference>
<dbReference type="PANTHER" id="PTHR46018:SF3">
    <property type="entry name" value="ARYLSULFATASE"/>
    <property type="match status" value="1"/>
</dbReference>
<dbReference type="Gene3D" id="3.60.15.10">
    <property type="entry name" value="Ribonuclease Z/Hydroxyacylglutathione hydrolase-like"/>
    <property type="match status" value="1"/>
</dbReference>
<organism evidence="3 4">
    <name type="scientific">Alteromonas stellipolaris</name>
    <dbReference type="NCBI Taxonomy" id="233316"/>
    <lineage>
        <taxon>Bacteria</taxon>
        <taxon>Pseudomonadati</taxon>
        <taxon>Pseudomonadota</taxon>
        <taxon>Gammaproteobacteria</taxon>
        <taxon>Alteromonadales</taxon>
        <taxon>Alteromonadaceae</taxon>
        <taxon>Alteromonas/Salinimonas group</taxon>
        <taxon>Alteromonas</taxon>
    </lineage>
</organism>
<evidence type="ECO:0000256" key="1">
    <source>
        <dbReference type="ARBA" id="ARBA00022801"/>
    </source>
</evidence>
<proteinExistence type="predicted"/>
<accession>A0ABN4LSH8</accession>
<dbReference type="PANTHER" id="PTHR46018">
    <property type="entry name" value="ZINC PHOSPHODIESTERASE ELAC PROTEIN 1"/>
    <property type="match status" value="1"/>
</dbReference>
<name>A0ABN4LSH8_9ALTE</name>
<dbReference type="Pfam" id="PF12706">
    <property type="entry name" value="Lactamase_B_2"/>
    <property type="match status" value="1"/>
</dbReference>
<feature type="domain" description="Metallo-beta-lactamase" evidence="2">
    <location>
        <begin position="106"/>
        <end position="306"/>
    </location>
</feature>
<sequence>MLVTSMKSSSARVAKPHGSKAGSIFGSGEAFKLGLSSKLSIGLGLLTSAFLVCAEPASTPRATAGNSVYQTSAQHASMDSSATTVCEGISLQVLGSGGPELDDGRASTSYLLWKDEKAKVLIDAGSGSSVQFGASGADFTDIDTILLSHLHTDHAADLPSFIKGSYFTRRDTDLSVYGPAGNDLMPTTQAYLDALIGKEGAFKYLSSYTQEGEDDYTVSAHTVADKAFSTSINDDIDIDAISVHHGPIPALAWKVTIDECVAVFSGDTNNADGTLASFAKHADVLVLHNAIEDIEKGAGSAATNLHMTPKQIIEIAKESEAKRIVLSHIMKRSEAGLDGLTEAIAVIAPGRVFAAQDLMNIPLVSDLSSEEGR</sequence>
<dbReference type="InterPro" id="IPR036866">
    <property type="entry name" value="RibonucZ/Hydroxyglut_hydro"/>
</dbReference>
<gene>
    <name evidence="3" type="ORF">AVL57_20360</name>
</gene>
<dbReference type="SUPFAM" id="SSF56281">
    <property type="entry name" value="Metallo-hydrolase/oxidoreductase"/>
    <property type="match status" value="1"/>
</dbReference>
<evidence type="ECO:0000313" key="4">
    <source>
        <dbReference type="Proteomes" id="UP000056750"/>
    </source>
</evidence>
<dbReference type="SMART" id="SM00849">
    <property type="entry name" value="Lactamase_B"/>
    <property type="match status" value="1"/>
</dbReference>
<dbReference type="RefSeq" id="WP_057795251.1">
    <property type="nucleotide sequence ID" value="NZ_CAXIBE010000002.1"/>
</dbReference>
<dbReference type="Proteomes" id="UP000056750">
    <property type="component" value="Chromosome"/>
</dbReference>
<dbReference type="EMBL" id="CP013926">
    <property type="protein sequence ID" value="AMJ76109.1"/>
    <property type="molecule type" value="Genomic_DNA"/>
</dbReference>
<evidence type="ECO:0000313" key="3">
    <source>
        <dbReference type="EMBL" id="AMJ76109.1"/>
    </source>
</evidence>